<keyword evidence="3" id="KW-1185">Reference proteome</keyword>
<feature type="region of interest" description="Disordered" evidence="1">
    <location>
        <begin position="1"/>
        <end position="26"/>
    </location>
</feature>
<proteinExistence type="predicted"/>
<organism evidence="2 3">
    <name type="scientific">Caenorhabditis japonica</name>
    <dbReference type="NCBI Taxonomy" id="281687"/>
    <lineage>
        <taxon>Eukaryota</taxon>
        <taxon>Metazoa</taxon>
        <taxon>Ecdysozoa</taxon>
        <taxon>Nematoda</taxon>
        <taxon>Chromadorea</taxon>
        <taxon>Rhabditida</taxon>
        <taxon>Rhabditina</taxon>
        <taxon>Rhabditomorpha</taxon>
        <taxon>Rhabditoidea</taxon>
        <taxon>Rhabditidae</taxon>
        <taxon>Peloderinae</taxon>
        <taxon>Caenorhabditis</taxon>
    </lineage>
</organism>
<feature type="compositionally biased region" description="Polar residues" evidence="1">
    <location>
        <begin position="11"/>
        <end position="26"/>
    </location>
</feature>
<accession>A0A8R1EMN2</accession>
<name>A0A8R1EMN2_CAEJA</name>
<dbReference type="AlphaFoldDB" id="A0A8R1EMN2"/>
<reference evidence="3" key="1">
    <citation type="submission" date="2010-08" db="EMBL/GenBank/DDBJ databases">
        <authorList>
            <consortium name="Caenorhabditis japonica Sequencing Consortium"/>
            <person name="Wilson R.K."/>
        </authorList>
    </citation>
    <scope>NUCLEOTIDE SEQUENCE [LARGE SCALE GENOMIC DNA]</scope>
    <source>
        <strain evidence="3">DF5081</strain>
    </source>
</reference>
<dbReference type="Proteomes" id="UP000005237">
    <property type="component" value="Unassembled WGS sequence"/>
</dbReference>
<reference evidence="2" key="2">
    <citation type="submission" date="2022-06" db="UniProtKB">
        <authorList>
            <consortium name="EnsemblMetazoa"/>
        </authorList>
    </citation>
    <scope>IDENTIFICATION</scope>
    <source>
        <strain evidence="2">DF5081</strain>
    </source>
</reference>
<dbReference type="EnsemblMetazoa" id="CJA38012.1">
    <property type="protein sequence ID" value="CJA38012.1"/>
    <property type="gene ID" value="WBGene00213859"/>
</dbReference>
<evidence type="ECO:0000256" key="1">
    <source>
        <dbReference type="SAM" id="MobiDB-lite"/>
    </source>
</evidence>
<feature type="compositionally biased region" description="Basic and acidic residues" evidence="1">
    <location>
        <begin position="1"/>
        <end position="10"/>
    </location>
</feature>
<evidence type="ECO:0000313" key="2">
    <source>
        <dbReference type="EnsemblMetazoa" id="CJA38012.1"/>
    </source>
</evidence>
<sequence length="84" mass="9663">MEVEMEKKNGNETSSQAPTAKSQISKSGSLRIFRLYFPFIFRLKFSYFGKLFFGRFPDRRALLSQLSAFGASSRIASPRFLLEK</sequence>
<evidence type="ECO:0000313" key="3">
    <source>
        <dbReference type="Proteomes" id="UP000005237"/>
    </source>
</evidence>
<protein>
    <submittedName>
        <fullName evidence="2">Uncharacterized protein</fullName>
    </submittedName>
</protein>